<feature type="compositionally biased region" description="Acidic residues" evidence="6">
    <location>
        <begin position="968"/>
        <end position="981"/>
    </location>
</feature>
<evidence type="ECO:0000256" key="4">
    <source>
        <dbReference type="ARBA" id="ARBA00022806"/>
    </source>
</evidence>
<dbReference type="Gene3D" id="3.40.50.10810">
    <property type="entry name" value="Tandem AAA-ATPase domain"/>
    <property type="match status" value="1"/>
</dbReference>
<dbReference type="Proteomes" id="UP001320245">
    <property type="component" value="Unassembled WGS sequence"/>
</dbReference>
<keyword evidence="4" id="KW-0347">Helicase</keyword>
<protein>
    <submittedName>
        <fullName evidence="9">Uncharacterized protein</fullName>
    </submittedName>
</protein>
<dbReference type="SMART" id="SM00487">
    <property type="entry name" value="DEXDc"/>
    <property type="match status" value="1"/>
</dbReference>
<organism evidence="9 10">
    <name type="scientific">Cytospora paraplurivora</name>
    <dbReference type="NCBI Taxonomy" id="2898453"/>
    <lineage>
        <taxon>Eukaryota</taxon>
        <taxon>Fungi</taxon>
        <taxon>Dikarya</taxon>
        <taxon>Ascomycota</taxon>
        <taxon>Pezizomycotina</taxon>
        <taxon>Sordariomycetes</taxon>
        <taxon>Sordariomycetidae</taxon>
        <taxon>Diaporthales</taxon>
        <taxon>Cytosporaceae</taxon>
        <taxon>Cytospora</taxon>
    </lineage>
</organism>
<dbReference type="CDD" id="cd18008">
    <property type="entry name" value="DEXDc_SHPRH-like"/>
    <property type="match status" value="1"/>
</dbReference>
<name>A0AAN9YC07_9PEZI</name>
<evidence type="ECO:0000256" key="5">
    <source>
        <dbReference type="ARBA" id="ARBA00022840"/>
    </source>
</evidence>
<evidence type="ECO:0000313" key="9">
    <source>
        <dbReference type="EMBL" id="KAK7729109.1"/>
    </source>
</evidence>
<evidence type="ECO:0000313" key="10">
    <source>
        <dbReference type="Proteomes" id="UP001320245"/>
    </source>
</evidence>
<dbReference type="Pfam" id="PF00176">
    <property type="entry name" value="SNF2-rel_dom"/>
    <property type="match status" value="1"/>
</dbReference>
<accession>A0AAN9YC07</accession>
<comment type="similarity">
    <text evidence="1">Belongs to the SNF2/RAD54 helicase family.</text>
</comment>
<dbReference type="PROSITE" id="PS51192">
    <property type="entry name" value="HELICASE_ATP_BIND_1"/>
    <property type="match status" value="1"/>
</dbReference>
<dbReference type="InterPro" id="IPR038718">
    <property type="entry name" value="SNF2-like_sf"/>
</dbReference>
<dbReference type="InterPro" id="IPR013083">
    <property type="entry name" value="Znf_RING/FYVE/PHD"/>
</dbReference>
<evidence type="ECO:0000256" key="3">
    <source>
        <dbReference type="ARBA" id="ARBA00022801"/>
    </source>
</evidence>
<keyword evidence="2" id="KW-0547">Nucleotide-binding</keyword>
<dbReference type="SUPFAM" id="SSF52540">
    <property type="entry name" value="P-loop containing nucleoside triphosphate hydrolases"/>
    <property type="match status" value="2"/>
</dbReference>
<feature type="domain" description="Helicase C-terminal" evidence="8">
    <location>
        <begin position="793"/>
        <end position="944"/>
    </location>
</feature>
<dbReference type="InterPro" id="IPR001650">
    <property type="entry name" value="Helicase_C-like"/>
</dbReference>
<dbReference type="GO" id="GO:0008094">
    <property type="term" value="F:ATP-dependent activity, acting on DNA"/>
    <property type="evidence" value="ECO:0007669"/>
    <property type="project" value="TreeGrafter"/>
</dbReference>
<dbReference type="InterPro" id="IPR000330">
    <property type="entry name" value="SNF2_N"/>
</dbReference>
<comment type="caution">
    <text evidence="9">The sequence shown here is derived from an EMBL/GenBank/DDBJ whole genome shotgun (WGS) entry which is preliminary data.</text>
</comment>
<gene>
    <name evidence="9" type="ORF">SLS53_009324</name>
</gene>
<dbReference type="GO" id="GO:0006281">
    <property type="term" value="P:DNA repair"/>
    <property type="evidence" value="ECO:0007669"/>
    <property type="project" value="TreeGrafter"/>
</dbReference>
<dbReference type="InterPro" id="IPR050628">
    <property type="entry name" value="SNF2_RAD54_helicase_TF"/>
</dbReference>
<dbReference type="InterPro" id="IPR049730">
    <property type="entry name" value="SNF2/RAD54-like_C"/>
</dbReference>
<evidence type="ECO:0000256" key="6">
    <source>
        <dbReference type="SAM" id="MobiDB-lite"/>
    </source>
</evidence>
<evidence type="ECO:0000259" key="7">
    <source>
        <dbReference type="PROSITE" id="PS51192"/>
    </source>
</evidence>
<evidence type="ECO:0000256" key="1">
    <source>
        <dbReference type="ARBA" id="ARBA00007025"/>
    </source>
</evidence>
<feature type="region of interest" description="Disordered" evidence="6">
    <location>
        <begin position="1"/>
        <end position="29"/>
    </location>
</feature>
<dbReference type="GO" id="GO:0004386">
    <property type="term" value="F:helicase activity"/>
    <property type="evidence" value="ECO:0007669"/>
    <property type="project" value="UniProtKB-KW"/>
</dbReference>
<dbReference type="GO" id="GO:0016787">
    <property type="term" value="F:hydrolase activity"/>
    <property type="evidence" value="ECO:0007669"/>
    <property type="project" value="UniProtKB-KW"/>
</dbReference>
<feature type="compositionally biased region" description="Basic residues" evidence="6">
    <location>
        <begin position="145"/>
        <end position="155"/>
    </location>
</feature>
<dbReference type="PANTHER" id="PTHR45626">
    <property type="entry name" value="TRANSCRIPTION TERMINATION FACTOR 2-RELATED"/>
    <property type="match status" value="1"/>
</dbReference>
<dbReference type="GO" id="GO:0005524">
    <property type="term" value="F:ATP binding"/>
    <property type="evidence" value="ECO:0007669"/>
    <property type="project" value="UniProtKB-KW"/>
</dbReference>
<feature type="region of interest" description="Disordered" evidence="6">
    <location>
        <begin position="109"/>
        <end position="159"/>
    </location>
</feature>
<keyword evidence="10" id="KW-1185">Reference proteome</keyword>
<dbReference type="PROSITE" id="PS51194">
    <property type="entry name" value="HELICASE_CTER"/>
    <property type="match status" value="1"/>
</dbReference>
<dbReference type="AlphaFoldDB" id="A0AAN9YC07"/>
<dbReference type="CDD" id="cd18793">
    <property type="entry name" value="SF2_C_SNF"/>
    <property type="match status" value="1"/>
</dbReference>
<dbReference type="Gene3D" id="3.30.40.10">
    <property type="entry name" value="Zinc/RING finger domain, C3HC4 (zinc finger)"/>
    <property type="match status" value="1"/>
</dbReference>
<feature type="domain" description="Helicase ATP-binding" evidence="7">
    <location>
        <begin position="287"/>
        <end position="478"/>
    </location>
</feature>
<keyword evidence="5" id="KW-0067">ATP-binding</keyword>
<keyword evidence="3" id="KW-0378">Hydrolase</keyword>
<dbReference type="GO" id="GO:0005634">
    <property type="term" value="C:nucleus"/>
    <property type="evidence" value="ECO:0007669"/>
    <property type="project" value="TreeGrafter"/>
</dbReference>
<reference evidence="9 10" key="1">
    <citation type="journal article" date="2023" name="PLoS ONE">
        <title>Cytospora paraplurivora sp. nov. isolated from orchards with fruit tree decline syndrome in Ontario, Canada.</title>
        <authorList>
            <person name="Ilyukhin E."/>
            <person name="Nguyen H.D.T."/>
            <person name="Castle A.J."/>
            <person name="Ellouze W."/>
        </authorList>
    </citation>
    <scope>NUCLEOTIDE SEQUENCE [LARGE SCALE GENOMIC DNA]</scope>
    <source>
        <strain evidence="9 10">FDS-564</strain>
    </source>
</reference>
<proteinExistence type="inferred from homology"/>
<feature type="region of interest" description="Disordered" evidence="6">
    <location>
        <begin position="966"/>
        <end position="993"/>
    </location>
</feature>
<evidence type="ECO:0000259" key="8">
    <source>
        <dbReference type="PROSITE" id="PS51194"/>
    </source>
</evidence>
<feature type="compositionally biased region" description="Polar residues" evidence="6">
    <location>
        <begin position="115"/>
        <end position="128"/>
    </location>
</feature>
<dbReference type="Gene3D" id="3.40.50.300">
    <property type="entry name" value="P-loop containing nucleotide triphosphate hydrolases"/>
    <property type="match status" value="1"/>
</dbReference>
<dbReference type="EMBL" id="JAJSPL020000076">
    <property type="protein sequence ID" value="KAK7729109.1"/>
    <property type="molecule type" value="Genomic_DNA"/>
</dbReference>
<dbReference type="PANTHER" id="PTHR45626:SF17">
    <property type="entry name" value="HELICASE-LIKE TRANSCRIPTION FACTOR"/>
    <property type="match status" value="1"/>
</dbReference>
<sequence>MSVIAATATKVKKQLEEQATAGKESSEDLDRKRVSVFKAYEHMVDEEAEPEKRIGLPSGRPMDKSRLVYLKKSMMRADTALGDDEALEDMNMEEDMKAAQDVIGVPISALRANPSRKQTPRTRNATEFSSKKRKNPPGNGEGPPKKRKPTQAPKRRTQEADAISKYMFDQLAGKNTATNDKKILNKPRTSLRGLSKARSAELKTLRAAAMKIETEDPGAAKRIDGEIQTMIGMTKAFGKACTLKLLPGKENSDEEERYIDDYAWAIEGMASALRHHQLISAGFMIGLERGEKYSGGLLFDYMGYGKTVESLALIVGNPASQNVKSSGCITTLIVVPPSAAKQWVDEVNLHCPGLTVSRWTSQVDMRILTSSNILVANYVQVRNAYKQALPQETKERDRKKRRNGNEEVDAKPVINHPLFKTKFYRVILDEIHEIKQYRNITCKAVQGINAEYKWGLTGTPTPNGIEELYPYLKFICHPEVTTMQLFRKTYVAGRGRNAILTEIGRQKLHELLVPVMIMRTPSHSFLGTTVLKLPQCHPLPPIKVRFSAEERIIYRFIEVNMQQHIMNKGSASPFSRRRLTWGMLHEALVKLRLCVASPLLLRNLANEGFWAADDIASMRREARDAGCHITPFIDQIERWILNKNEGHHATPHGSIPSESSITSARAVLNAGECPGHHCDRTIAQLVEPHVSECGHIWCKECLEFEFKIQQMAEKSVAECSRCRKPLGQAKPLPPAEVNHTATHSIIRAHTSQRRPGMDYNGKLLRKQNKAGFADCLGQDSDMKVPRSAKVDALIRQIIAWLEEAPEDKIIVFIQWVELNGIIGRILEEEGITFLYYAGTAWMSKDDRSAAIETFKKEPKVQVLICSLRCGGQALNLTCANRTILVDLWWNHSVEAQATARVYRMGQSKETYSVRIIVEDSVDDRIYELQESKLEGLHNALQEFEADRGLDIGTMYKVLGPGWKVDHDTSDDDEWPSNEDYQDMGNMADDSCVD</sequence>
<dbReference type="Pfam" id="PF00271">
    <property type="entry name" value="Helicase_C"/>
    <property type="match status" value="1"/>
</dbReference>
<dbReference type="InterPro" id="IPR014001">
    <property type="entry name" value="Helicase_ATP-bd"/>
</dbReference>
<evidence type="ECO:0000256" key="2">
    <source>
        <dbReference type="ARBA" id="ARBA00022741"/>
    </source>
</evidence>
<dbReference type="InterPro" id="IPR027417">
    <property type="entry name" value="P-loop_NTPase"/>
</dbReference>
<dbReference type="SMART" id="SM00490">
    <property type="entry name" value="HELICc"/>
    <property type="match status" value="1"/>
</dbReference>